<keyword evidence="7 9" id="KW-1133">Transmembrane helix</keyword>
<protein>
    <submittedName>
        <fullName evidence="11">Amino acid ABC transporter permease</fullName>
    </submittedName>
</protein>
<evidence type="ECO:0000313" key="11">
    <source>
        <dbReference type="EMBL" id="KLU21048.1"/>
    </source>
</evidence>
<gene>
    <name evidence="11" type="ORF">EOS_37910</name>
</gene>
<sequence length="218" mass="24058">MVWNNIVEYTPILLDGAVITVMITVGALIISTPLGFVWAMLKRSRYRPVSLIASSVINVVRGLPMIVLLFYIYFVFPDVGIRLTSLQASIIGLGFGYSTYVAEVFRSGIEAVDPGQMEAAQSIGMGRIKAMIRVVLPQAFRVALPPYSSTLVMMLKDSAIASTIAVAEMTRQGQLIAASTFQNTTVYTMVAVFYLAMSLPMMRITKILERRFGKHEMT</sequence>
<reference evidence="11 12" key="1">
    <citation type="journal article" date="2015" name="Genome Announc.">
        <title>Draft Genome Sequence of Burkholderia sp. Strain PML1(12), an Ectomycorrhizosphere-Inhabiting Bacterium with Effective Mineral-Weathering Ability.</title>
        <authorList>
            <person name="Uroz S."/>
            <person name="Oger P."/>
        </authorList>
    </citation>
    <scope>NUCLEOTIDE SEQUENCE [LARGE SCALE GENOMIC DNA]</scope>
    <source>
        <strain evidence="12">PML1(12)</strain>
    </source>
</reference>
<evidence type="ECO:0000256" key="2">
    <source>
        <dbReference type="ARBA" id="ARBA00010072"/>
    </source>
</evidence>
<keyword evidence="3 9" id="KW-0813">Transport</keyword>
<dbReference type="Pfam" id="PF00528">
    <property type="entry name" value="BPD_transp_1"/>
    <property type="match status" value="1"/>
</dbReference>
<dbReference type="GO" id="GO:0043190">
    <property type="term" value="C:ATP-binding cassette (ABC) transporter complex"/>
    <property type="evidence" value="ECO:0007669"/>
    <property type="project" value="InterPro"/>
</dbReference>
<dbReference type="InterPro" id="IPR035906">
    <property type="entry name" value="MetI-like_sf"/>
</dbReference>
<dbReference type="NCBIfam" id="TIGR01726">
    <property type="entry name" value="HEQRo_perm_3TM"/>
    <property type="match status" value="1"/>
</dbReference>
<dbReference type="InterPro" id="IPR043429">
    <property type="entry name" value="ArtM/GltK/GlnP/TcyL/YhdX-like"/>
</dbReference>
<dbReference type="PROSITE" id="PS50928">
    <property type="entry name" value="ABC_TM1"/>
    <property type="match status" value="1"/>
</dbReference>
<dbReference type="EMBL" id="AEJF01000230">
    <property type="protein sequence ID" value="KLU21048.1"/>
    <property type="molecule type" value="Genomic_DNA"/>
</dbReference>
<name>A0A0J1FMU4_9BURK</name>
<dbReference type="PANTHER" id="PTHR30614">
    <property type="entry name" value="MEMBRANE COMPONENT OF AMINO ACID ABC TRANSPORTER"/>
    <property type="match status" value="1"/>
</dbReference>
<evidence type="ECO:0000256" key="6">
    <source>
        <dbReference type="ARBA" id="ARBA00022970"/>
    </source>
</evidence>
<evidence type="ECO:0000313" key="12">
    <source>
        <dbReference type="Proteomes" id="UP000035963"/>
    </source>
</evidence>
<evidence type="ECO:0000256" key="5">
    <source>
        <dbReference type="ARBA" id="ARBA00022692"/>
    </source>
</evidence>
<feature type="domain" description="ABC transmembrane type-1" evidence="10">
    <location>
        <begin position="17"/>
        <end position="205"/>
    </location>
</feature>
<keyword evidence="5 9" id="KW-0812">Transmembrane</keyword>
<evidence type="ECO:0000256" key="7">
    <source>
        <dbReference type="ARBA" id="ARBA00022989"/>
    </source>
</evidence>
<feature type="transmembrane region" description="Helical" evidence="9">
    <location>
        <begin position="12"/>
        <end position="39"/>
    </location>
</feature>
<keyword evidence="4" id="KW-1003">Cell membrane</keyword>
<accession>A0A0J1FMU4</accession>
<evidence type="ECO:0000256" key="1">
    <source>
        <dbReference type="ARBA" id="ARBA00004429"/>
    </source>
</evidence>
<evidence type="ECO:0000259" key="10">
    <source>
        <dbReference type="PROSITE" id="PS50928"/>
    </source>
</evidence>
<dbReference type="PANTHER" id="PTHR30614:SF0">
    <property type="entry name" value="L-CYSTINE TRANSPORT SYSTEM PERMEASE PROTEIN TCYL"/>
    <property type="match status" value="1"/>
</dbReference>
<dbReference type="Proteomes" id="UP000035963">
    <property type="component" value="Unassembled WGS sequence"/>
</dbReference>
<feature type="transmembrane region" description="Helical" evidence="9">
    <location>
        <begin position="185"/>
        <end position="204"/>
    </location>
</feature>
<dbReference type="GO" id="GO:0022857">
    <property type="term" value="F:transmembrane transporter activity"/>
    <property type="evidence" value="ECO:0007669"/>
    <property type="project" value="InterPro"/>
</dbReference>
<evidence type="ECO:0000256" key="3">
    <source>
        <dbReference type="ARBA" id="ARBA00022448"/>
    </source>
</evidence>
<evidence type="ECO:0000256" key="4">
    <source>
        <dbReference type="ARBA" id="ARBA00022475"/>
    </source>
</evidence>
<proteinExistence type="inferred from homology"/>
<keyword evidence="8 9" id="KW-0472">Membrane</keyword>
<dbReference type="OrthoDB" id="7026155at2"/>
<dbReference type="RefSeq" id="WP_047897359.1">
    <property type="nucleotide sequence ID" value="NZ_AEJF01000230.1"/>
</dbReference>
<evidence type="ECO:0000256" key="8">
    <source>
        <dbReference type="ARBA" id="ARBA00023136"/>
    </source>
</evidence>
<comment type="caution">
    <text evidence="11">The sequence shown here is derived from an EMBL/GenBank/DDBJ whole genome shotgun (WGS) entry which is preliminary data.</text>
</comment>
<dbReference type="CDD" id="cd06261">
    <property type="entry name" value="TM_PBP2"/>
    <property type="match status" value="1"/>
</dbReference>
<keyword evidence="12" id="KW-1185">Reference proteome</keyword>
<organism evidence="11 12">
    <name type="scientific">Caballeronia mineralivorans PML1(12)</name>
    <dbReference type="NCBI Taxonomy" id="908627"/>
    <lineage>
        <taxon>Bacteria</taxon>
        <taxon>Pseudomonadati</taxon>
        <taxon>Pseudomonadota</taxon>
        <taxon>Betaproteobacteria</taxon>
        <taxon>Burkholderiales</taxon>
        <taxon>Burkholderiaceae</taxon>
        <taxon>Caballeronia</taxon>
    </lineage>
</organism>
<comment type="subcellular location">
    <subcellularLocation>
        <location evidence="1">Cell inner membrane</location>
        <topology evidence="1">Multi-pass membrane protein</topology>
    </subcellularLocation>
    <subcellularLocation>
        <location evidence="9">Cell membrane</location>
        <topology evidence="9">Multi-pass membrane protein</topology>
    </subcellularLocation>
</comment>
<dbReference type="SUPFAM" id="SSF161098">
    <property type="entry name" value="MetI-like"/>
    <property type="match status" value="1"/>
</dbReference>
<dbReference type="Gene3D" id="1.10.3720.10">
    <property type="entry name" value="MetI-like"/>
    <property type="match status" value="1"/>
</dbReference>
<dbReference type="GO" id="GO:0006865">
    <property type="term" value="P:amino acid transport"/>
    <property type="evidence" value="ECO:0007669"/>
    <property type="project" value="UniProtKB-KW"/>
</dbReference>
<comment type="similarity">
    <text evidence="2">Belongs to the binding-protein-dependent transport system permease family. HisMQ subfamily.</text>
</comment>
<dbReference type="PATRIC" id="fig|908627.4.peg.8496"/>
<feature type="transmembrane region" description="Helical" evidence="9">
    <location>
        <begin position="51"/>
        <end position="76"/>
    </location>
</feature>
<keyword evidence="6" id="KW-0029">Amino-acid transport</keyword>
<evidence type="ECO:0000256" key="9">
    <source>
        <dbReference type="RuleBase" id="RU363032"/>
    </source>
</evidence>
<dbReference type="InterPro" id="IPR000515">
    <property type="entry name" value="MetI-like"/>
</dbReference>
<dbReference type="AlphaFoldDB" id="A0A0J1FMU4"/>
<dbReference type="InterPro" id="IPR010065">
    <property type="entry name" value="AA_ABC_transptr_permease_3TM"/>
</dbReference>